<dbReference type="EMBL" id="JAUIRO010000001">
    <property type="protein sequence ID" value="KAK0734658.1"/>
    <property type="molecule type" value="Genomic_DNA"/>
</dbReference>
<keyword evidence="3" id="KW-1185">Reference proteome</keyword>
<evidence type="ECO:0000256" key="1">
    <source>
        <dbReference type="SAM" id="MobiDB-lite"/>
    </source>
</evidence>
<dbReference type="AlphaFoldDB" id="A0AA40EGJ5"/>
<comment type="caution">
    <text evidence="2">The sequence shown here is derived from an EMBL/GenBank/DDBJ whole genome shotgun (WGS) entry which is preliminary data.</text>
</comment>
<feature type="region of interest" description="Disordered" evidence="1">
    <location>
        <begin position="46"/>
        <end position="78"/>
    </location>
</feature>
<sequence length="217" mass="23715">MSLTIIAHLVMTRADESHRRSETMIKGLTVFIEGRTDLDDWWLGLRSNKPRSRSPQRASRPQPQPQQHKPQPNSSQEVLAAAEDTNGDLVNGDVADHSPVSAPVEPVKADVADAPFAISNTPRRVTLISRASNAGRSRRAHSYRVGGPRSILSDAEADAQIRPPRPTRGPSVESFAADFHESLISKRLKEMSSRASHIIQECIEVDGAVFLDAAVST</sequence>
<name>A0AA40EGJ5_9PEZI</name>
<protein>
    <submittedName>
        <fullName evidence="2">Uncharacterized protein</fullName>
    </submittedName>
</protein>
<reference evidence="2" key="1">
    <citation type="submission" date="2023-06" db="EMBL/GenBank/DDBJ databases">
        <title>Genome-scale phylogeny and comparative genomics of the fungal order Sordariales.</title>
        <authorList>
            <consortium name="Lawrence Berkeley National Laboratory"/>
            <person name="Hensen N."/>
            <person name="Bonometti L."/>
            <person name="Westerberg I."/>
            <person name="Brannstrom I.O."/>
            <person name="Guillou S."/>
            <person name="Cros-Aarteil S."/>
            <person name="Calhoun S."/>
            <person name="Haridas S."/>
            <person name="Kuo A."/>
            <person name="Mondo S."/>
            <person name="Pangilinan J."/>
            <person name="Riley R."/>
            <person name="LaButti K."/>
            <person name="Andreopoulos B."/>
            <person name="Lipzen A."/>
            <person name="Chen C."/>
            <person name="Yanf M."/>
            <person name="Daum C."/>
            <person name="Ng V."/>
            <person name="Clum A."/>
            <person name="Steindorff A."/>
            <person name="Ohm R."/>
            <person name="Martin F."/>
            <person name="Silar P."/>
            <person name="Natvig D."/>
            <person name="Lalanne C."/>
            <person name="Gautier V."/>
            <person name="Ament-velasquez S.L."/>
            <person name="Kruys A."/>
            <person name="Hutchinson M.I."/>
            <person name="Powell A.J."/>
            <person name="Barry K."/>
            <person name="Miller A.N."/>
            <person name="Grigoriev I.V."/>
            <person name="Debuchy R."/>
            <person name="Gladieux P."/>
            <person name="Thoren M.H."/>
            <person name="Johannesson H."/>
        </authorList>
    </citation>
    <scope>NUCLEOTIDE SEQUENCE</scope>
    <source>
        <strain evidence="2">SMH2392-1A</strain>
    </source>
</reference>
<dbReference type="Proteomes" id="UP001172101">
    <property type="component" value="Unassembled WGS sequence"/>
</dbReference>
<feature type="compositionally biased region" description="Low complexity" evidence="1">
    <location>
        <begin position="55"/>
        <end position="72"/>
    </location>
</feature>
<organism evidence="2 3">
    <name type="scientific">Lasiosphaeria miniovina</name>
    <dbReference type="NCBI Taxonomy" id="1954250"/>
    <lineage>
        <taxon>Eukaryota</taxon>
        <taxon>Fungi</taxon>
        <taxon>Dikarya</taxon>
        <taxon>Ascomycota</taxon>
        <taxon>Pezizomycotina</taxon>
        <taxon>Sordariomycetes</taxon>
        <taxon>Sordariomycetidae</taxon>
        <taxon>Sordariales</taxon>
        <taxon>Lasiosphaeriaceae</taxon>
        <taxon>Lasiosphaeria</taxon>
    </lineage>
</organism>
<evidence type="ECO:0000313" key="2">
    <source>
        <dbReference type="EMBL" id="KAK0734658.1"/>
    </source>
</evidence>
<evidence type="ECO:0000313" key="3">
    <source>
        <dbReference type="Proteomes" id="UP001172101"/>
    </source>
</evidence>
<gene>
    <name evidence="2" type="ORF">B0T26DRAFT_746534</name>
</gene>
<accession>A0AA40EGJ5</accession>
<dbReference type="GeneID" id="85327974"/>
<dbReference type="RefSeq" id="XP_060303535.1">
    <property type="nucleotide sequence ID" value="XM_060444704.1"/>
</dbReference>
<proteinExistence type="predicted"/>